<organism evidence="1">
    <name type="scientific">viral metagenome</name>
    <dbReference type="NCBI Taxonomy" id="1070528"/>
    <lineage>
        <taxon>unclassified sequences</taxon>
        <taxon>metagenomes</taxon>
        <taxon>organismal metagenomes</taxon>
    </lineage>
</organism>
<evidence type="ECO:0000313" key="1">
    <source>
        <dbReference type="EMBL" id="QHU08241.1"/>
    </source>
</evidence>
<accession>A0A6C0JTK3</accession>
<dbReference type="SUPFAM" id="SSF52266">
    <property type="entry name" value="SGNH hydrolase"/>
    <property type="match status" value="1"/>
</dbReference>
<reference evidence="1" key="1">
    <citation type="journal article" date="2020" name="Nature">
        <title>Giant virus diversity and host interactions through global metagenomics.</title>
        <authorList>
            <person name="Schulz F."/>
            <person name="Roux S."/>
            <person name="Paez-Espino D."/>
            <person name="Jungbluth S."/>
            <person name="Walsh D.A."/>
            <person name="Denef V.J."/>
            <person name="McMahon K.D."/>
            <person name="Konstantinidis K.T."/>
            <person name="Eloe-Fadrosh E.A."/>
            <person name="Kyrpides N.C."/>
            <person name="Woyke T."/>
        </authorList>
    </citation>
    <scope>NUCLEOTIDE SEQUENCE</scope>
    <source>
        <strain evidence="1">GVMAG-S-1062768-28</strain>
    </source>
</reference>
<dbReference type="AlphaFoldDB" id="A0A6C0JTK3"/>
<dbReference type="EMBL" id="MN740695">
    <property type="protein sequence ID" value="QHU08241.1"/>
    <property type="molecule type" value="Genomic_DNA"/>
</dbReference>
<protein>
    <submittedName>
        <fullName evidence="1">Uncharacterized protein</fullName>
    </submittedName>
</protein>
<name>A0A6C0JTK3_9ZZZZ</name>
<sequence>MIDNLRVKSTETTRYQVKVCINTTALEVGESKLFSYLVEKITTKDWIVICFGTIDLLLGDKMFDVLKNVLYLYTVAKQHTDNVIVMSSLDRFYDYNMEIFMRVKITCNIISQLEERHFDTRYPNSRGRKKILHAIKKIIRQHKHI</sequence>
<proteinExistence type="predicted"/>